<gene>
    <name evidence="2" type="ORF">ABIF63_000901</name>
</gene>
<protein>
    <submittedName>
        <fullName evidence="2">Uncharacterized protein</fullName>
    </submittedName>
</protein>
<dbReference type="Proteomes" id="UP001549291">
    <property type="component" value="Unassembled WGS sequence"/>
</dbReference>
<sequence>MIKAMQAFAMIVAAHLLSASGVGAQAASKTSTAKSSNASSTTPAESGPCQIGVIPIAGDLFMINKYGPLKFLDKYSRTAVTAWALDDLVASRVRAAAPGSSVRRVTYTREELKSGGRREQNPFFYRAETDIADFVRFLAPRLRCERYVVVHRHGGTHREYGIGISQYPYDRSVHLYAIMYIRVYDGGSFALIKEAQALMTDDTYIDRLLRNPLGGPTRELDQAMFPEKPADVVNNPVLRDGVRAMLTASLDKTLPPLLRH</sequence>
<name>A0ABV2RIN2_BRAJP</name>
<organism evidence="2 3">
    <name type="scientific">Bradyrhizobium japonicum</name>
    <dbReference type="NCBI Taxonomy" id="375"/>
    <lineage>
        <taxon>Bacteria</taxon>
        <taxon>Pseudomonadati</taxon>
        <taxon>Pseudomonadota</taxon>
        <taxon>Alphaproteobacteria</taxon>
        <taxon>Hyphomicrobiales</taxon>
        <taxon>Nitrobacteraceae</taxon>
        <taxon>Bradyrhizobium</taxon>
    </lineage>
</organism>
<feature type="chain" id="PRO_5047183116" evidence="1">
    <location>
        <begin position="25"/>
        <end position="260"/>
    </location>
</feature>
<keyword evidence="1" id="KW-0732">Signal</keyword>
<dbReference type="EMBL" id="JBEPTQ010000002">
    <property type="protein sequence ID" value="MET4716795.1"/>
    <property type="molecule type" value="Genomic_DNA"/>
</dbReference>
<dbReference type="RefSeq" id="WP_248889060.1">
    <property type="nucleotide sequence ID" value="NZ_CP066351.1"/>
</dbReference>
<comment type="caution">
    <text evidence="2">The sequence shown here is derived from an EMBL/GenBank/DDBJ whole genome shotgun (WGS) entry which is preliminary data.</text>
</comment>
<keyword evidence="3" id="KW-1185">Reference proteome</keyword>
<proteinExistence type="predicted"/>
<feature type="signal peptide" evidence="1">
    <location>
        <begin position="1"/>
        <end position="24"/>
    </location>
</feature>
<reference evidence="2 3" key="1">
    <citation type="submission" date="2024-06" db="EMBL/GenBank/DDBJ databases">
        <title>Genomic Encyclopedia of Type Strains, Phase V (KMG-V): Genome sequencing to study the core and pangenomes of soil and plant-associated prokaryotes.</title>
        <authorList>
            <person name="Whitman W."/>
        </authorList>
    </citation>
    <scope>NUCLEOTIDE SEQUENCE [LARGE SCALE GENOMIC DNA]</scope>
    <source>
        <strain evidence="2 3">USDA 160</strain>
    </source>
</reference>
<evidence type="ECO:0000313" key="3">
    <source>
        <dbReference type="Proteomes" id="UP001549291"/>
    </source>
</evidence>
<accession>A0ABV2RIN2</accession>
<evidence type="ECO:0000256" key="1">
    <source>
        <dbReference type="SAM" id="SignalP"/>
    </source>
</evidence>
<evidence type="ECO:0000313" key="2">
    <source>
        <dbReference type="EMBL" id="MET4716795.1"/>
    </source>
</evidence>